<dbReference type="SMART" id="SM01381">
    <property type="entry name" value="7TM_GPCR_Srsx"/>
    <property type="match status" value="1"/>
</dbReference>
<evidence type="ECO:0000256" key="1">
    <source>
        <dbReference type="ARBA" id="ARBA00004370"/>
    </source>
</evidence>
<evidence type="ECO:0000256" key="5">
    <source>
        <dbReference type="SAM" id="Phobius"/>
    </source>
</evidence>
<keyword evidence="4 5" id="KW-0472">Membrane</keyword>
<evidence type="ECO:0000256" key="3">
    <source>
        <dbReference type="ARBA" id="ARBA00022989"/>
    </source>
</evidence>
<dbReference type="EMBL" id="BTRK01000004">
    <property type="protein sequence ID" value="GMR46636.1"/>
    <property type="molecule type" value="Genomic_DNA"/>
</dbReference>
<feature type="non-terminal residue" evidence="6">
    <location>
        <position position="276"/>
    </location>
</feature>
<dbReference type="InterPro" id="IPR019424">
    <property type="entry name" value="7TM_GPCR_Srsx"/>
</dbReference>
<dbReference type="AlphaFoldDB" id="A0AAN5I085"/>
<name>A0AAN5I085_9BILA</name>
<dbReference type="GO" id="GO:0004930">
    <property type="term" value="F:G protein-coupled receptor activity"/>
    <property type="evidence" value="ECO:0007669"/>
    <property type="project" value="InterPro"/>
</dbReference>
<keyword evidence="2 5" id="KW-0812">Transmembrane</keyword>
<evidence type="ECO:0000256" key="2">
    <source>
        <dbReference type="ARBA" id="ARBA00022692"/>
    </source>
</evidence>
<dbReference type="PANTHER" id="PTHR23360">
    <property type="entry name" value="G-PROTEIN COUPLED RECEPTORS FAMILY 1 PROFILE DOMAIN-CONTAINING PROTEIN-RELATED"/>
    <property type="match status" value="1"/>
</dbReference>
<protein>
    <recommendedName>
        <fullName evidence="8">G protein-coupled receptor</fullName>
    </recommendedName>
</protein>
<organism evidence="6 7">
    <name type="scientific">Pristionchus mayeri</name>
    <dbReference type="NCBI Taxonomy" id="1317129"/>
    <lineage>
        <taxon>Eukaryota</taxon>
        <taxon>Metazoa</taxon>
        <taxon>Ecdysozoa</taxon>
        <taxon>Nematoda</taxon>
        <taxon>Chromadorea</taxon>
        <taxon>Rhabditida</taxon>
        <taxon>Rhabditina</taxon>
        <taxon>Diplogasteromorpha</taxon>
        <taxon>Diplogasteroidea</taxon>
        <taxon>Neodiplogasteridae</taxon>
        <taxon>Pristionchus</taxon>
    </lineage>
</organism>
<evidence type="ECO:0000313" key="7">
    <source>
        <dbReference type="Proteomes" id="UP001328107"/>
    </source>
</evidence>
<dbReference type="InterPro" id="IPR047130">
    <property type="entry name" value="7TM_GPCR_Srsx_nematod"/>
</dbReference>
<dbReference type="InterPro" id="IPR000276">
    <property type="entry name" value="GPCR_Rhodpsn"/>
</dbReference>
<sequence length="276" mass="30203">MKLSTGEVDAARFLYSLLAIIASCGVISNFALFLVTLKSENLRSSCHLLIGLCALLDTFHEIGQLYQFPLLFGDGMISSRTCALIQVLPEMGVLGGCACLLCIGLEWLTSVVCIARYKGLARRLLRAHLLLISLFGCYPLFLMIAYYQPQMQICSIPSPFHGAATAAWGQMLLLLNLSSLVVYCCVAKIISISPNVSSATRAEFRGNFAVMTADVSGWVVGIGLLVAAQAVHLTEEHLFIASYFCGLFINSGIAAKSLIYIWMSTEYREAFRVVFR</sequence>
<dbReference type="Gene3D" id="1.20.1070.10">
    <property type="entry name" value="Rhodopsin 7-helix transmembrane proteins"/>
    <property type="match status" value="1"/>
</dbReference>
<keyword evidence="3 5" id="KW-1133">Transmembrane helix</keyword>
<keyword evidence="7" id="KW-1185">Reference proteome</keyword>
<evidence type="ECO:0000313" key="6">
    <source>
        <dbReference type="EMBL" id="GMR46636.1"/>
    </source>
</evidence>
<dbReference type="PANTHER" id="PTHR23360:SF5">
    <property type="entry name" value="G-PROTEIN COUPLED RECEPTORS FAMILY 1 PROFILE DOMAIN-CONTAINING PROTEIN"/>
    <property type="match status" value="1"/>
</dbReference>
<evidence type="ECO:0008006" key="8">
    <source>
        <dbReference type="Google" id="ProtNLM"/>
    </source>
</evidence>
<feature type="transmembrane region" description="Helical" evidence="5">
    <location>
        <begin position="93"/>
        <end position="115"/>
    </location>
</feature>
<comment type="caution">
    <text evidence="6">The sequence shown here is derived from an EMBL/GenBank/DDBJ whole genome shotgun (WGS) entry which is preliminary data.</text>
</comment>
<comment type="subcellular location">
    <subcellularLocation>
        <location evidence="1">Membrane</location>
    </subcellularLocation>
</comment>
<feature type="transmembrane region" description="Helical" evidence="5">
    <location>
        <begin position="208"/>
        <end position="228"/>
    </location>
</feature>
<dbReference type="Proteomes" id="UP001328107">
    <property type="component" value="Unassembled WGS sequence"/>
</dbReference>
<dbReference type="Pfam" id="PF10320">
    <property type="entry name" value="7TM_GPCR_Srsx"/>
    <property type="match status" value="1"/>
</dbReference>
<dbReference type="SUPFAM" id="SSF81321">
    <property type="entry name" value="Family A G protein-coupled receptor-like"/>
    <property type="match status" value="1"/>
</dbReference>
<gene>
    <name evidence="6" type="ORF">PMAYCL1PPCAC_16831</name>
</gene>
<feature type="transmembrane region" description="Helical" evidence="5">
    <location>
        <begin position="127"/>
        <end position="147"/>
    </location>
</feature>
<dbReference type="GO" id="GO:0016020">
    <property type="term" value="C:membrane"/>
    <property type="evidence" value="ECO:0007669"/>
    <property type="project" value="UniProtKB-SubCell"/>
</dbReference>
<feature type="transmembrane region" description="Helical" evidence="5">
    <location>
        <begin position="240"/>
        <end position="262"/>
    </location>
</feature>
<feature type="transmembrane region" description="Helical" evidence="5">
    <location>
        <begin position="12"/>
        <end position="35"/>
    </location>
</feature>
<reference evidence="7" key="1">
    <citation type="submission" date="2022-10" db="EMBL/GenBank/DDBJ databases">
        <title>Genome assembly of Pristionchus species.</title>
        <authorList>
            <person name="Yoshida K."/>
            <person name="Sommer R.J."/>
        </authorList>
    </citation>
    <scope>NUCLEOTIDE SEQUENCE [LARGE SCALE GENOMIC DNA]</scope>
    <source>
        <strain evidence="7">RS5460</strain>
    </source>
</reference>
<dbReference type="PROSITE" id="PS51257">
    <property type="entry name" value="PROKAR_LIPOPROTEIN"/>
    <property type="match status" value="1"/>
</dbReference>
<accession>A0AAN5I085</accession>
<feature type="transmembrane region" description="Helical" evidence="5">
    <location>
        <begin position="167"/>
        <end position="187"/>
    </location>
</feature>
<proteinExistence type="predicted"/>
<evidence type="ECO:0000256" key="4">
    <source>
        <dbReference type="ARBA" id="ARBA00023136"/>
    </source>
</evidence>